<dbReference type="PANTHER" id="PTHR30146:SF109">
    <property type="entry name" value="HTH-TYPE TRANSCRIPTIONAL REGULATOR GALS"/>
    <property type="match status" value="1"/>
</dbReference>
<dbReference type="EMBL" id="JAFBCF010000001">
    <property type="protein sequence ID" value="MBM7797157.1"/>
    <property type="molecule type" value="Genomic_DNA"/>
</dbReference>
<evidence type="ECO:0000259" key="4">
    <source>
        <dbReference type="PROSITE" id="PS50932"/>
    </source>
</evidence>
<dbReference type="Pfam" id="PF13377">
    <property type="entry name" value="Peripla_BP_3"/>
    <property type="match status" value="1"/>
</dbReference>
<dbReference type="InterPro" id="IPR046335">
    <property type="entry name" value="LacI/GalR-like_sensor"/>
</dbReference>
<gene>
    <name evidence="5" type="ORF">JOE57_000078</name>
</gene>
<dbReference type="Proteomes" id="UP000704762">
    <property type="component" value="Unassembled WGS sequence"/>
</dbReference>
<dbReference type="SUPFAM" id="SSF47413">
    <property type="entry name" value="lambda repressor-like DNA-binding domains"/>
    <property type="match status" value="1"/>
</dbReference>
<dbReference type="PANTHER" id="PTHR30146">
    <property type="entry name" value="LACI-RELATED TRANSCRIPTIONAL REPRESSOR"/>
    <property type="match status" value="1"/>
</dbReference>
<accession>A0ABS2RF56</accession>
<keyword evidence="6" id="KW-1185">Reference proteome</keyword>
<dbReference type="CDD" id="cd01392">
    <property type="entry name" value="HTH_LacI"/>
    <property type="match status" value="1"/>
</dbReference>
<keyword evidence="1" id="KW-0805">Transcription regulation</keyword>
<dbReference type="Gene3D" id="1.10.260.40">
    <property type="entry name" value="lambda repressor-like DNA-binding domains"/>
    <property type="match status" value="1"/>
</dbReference>
<dbReference type="InterPro" id="IPR028082">
    <property type="entry name" value="Peripla_BP_I"/>
</dbReference>
<organism evidence="5 6">
    <name type="scientific">Microlunatus panaciterrae</name>
    <dbReference type="NCBI Taxonomy" id="400768"/>
    <lineage>
        <taxon>Bacteria</taxon>
        <taxon>Bacillati</taxon>
        <taxon>Actinomycetota</taxon>
        <taxon>Actinomycetes</taxon>
        <taxon>Propionibacteriales</taxon>
        <taxon>Propionibacteriaceae</taxon>
        <taxon>Microlunatus</taxon>
    </lineage>
</organism>
<name>A0ABS2RF56_9ACTN</name>
<dbReference type="CDD" id="cd06267">
    <property type="entry name" value="PBP1_LacI_sugar_binding-like"/>
    <property type="match status" value="1"/>
</dbReference>
<dbReference type="InterPro" id="IPR000843">
    <property type="entry name" value="HTH_LacI"/>
</dbReference>
<dbReference type="InterPro" id="IPR010982">
    <property type="entry name" value="Lambda_DNA-bd_dom_sf"/>
</dbReference>
<reference evidence="5 6" key="1">
    <citation type="submission" date="2021-01" db="EMBL/GenBank/DDBJ databases">
        <title>Sequencing the genomes of 1000 actinobacteria strains.</title>
        <authorList>
            <person name="Klenk H.-P."/>
        </authorList>
    </citation>
    <scope>NUCLEOTIDE SEQUENCE [LARGE SCALE GENOMIC DNA]</scope>
    <source>
        <strain evidence="5 6">DSM 18662</strain>
    </source>
</reference>
<evidence type="ECO:0000313" key="5">
    <source>
        <dbReference type="EMBL" id="MBM7797157.1"/>
    </source>
</evidence>
<dbReference type="RefSeq" id="WP_239578795.1">
    <property type="nucleotide sequence ID" value="NZ_BAAAQP010000003.1"/>
</dbReference>
<dbReference type="Gene3D" id="3.40.50.2300">
    <property type="match status" value="2"/>
</dbReference>
<evidence type="ECO:0000256" key="2">
    <source>
        <dbReference type="ARBA" id="ARBA00023125"/>
    </source>
</evidence>
<sequence>MVAAEAGVSRSTVSRVVNGSPKVRPEVVDTVTAAIARLNYVPNRAARSLASRQTYALALLVPEDVARFFGDPYFASIVKGITARLEASDYVLNLLVASSDPTRKTRRYLQGGNVDGALVVSHHSADQDLLDLSRSMPLVFGGRPALPDLSDGYYVDVDNVAGATQATRHLVVRGRQRIATITGPPDMPAAIDRLEGWRRTVVEAGLAPDAIACGDFTRHTAALAMGELLDRFPDLDAVFVASDLMARGALETLAARGRRVPEDVAVVGFDDSPAAVSGQIRLTTVNQPSEQMGYAMADMVLDILAGREPEERLCIMPTELVIRDSA</sequence>
<evidence type="ECO:0000313" key="6">
    <source>
        <dbReference type="Proteomes" id="UP000704762"/>
    </source>
</evidence>
<proteinExistence type="predicted"/>
<dbReference type="SUPFAM" id="SSF53822">
    <property type="entry name" value="Periplasmic binding protein-like I"/>
    <property type="match status" value="1"/>
</dbReference>
<comment type="caution">
    <text evidence="5">The sequence shown here is derived from an EMBL/GenBank/DDBJ whole genome shotgun (WGS) entry which is preliminary data.</text>
</comment>
<evidence type="ECO:0000256" key="1">
    <source>
        <dbReference type="ARBA" id="ARBA00023015"/>
    </source>
</evidence>
<dbReference type="SMART" id="SM00354">
    <property type="entry name" value="HTH_LACI"/>
    <property type="match status" value="1"/>
</dbReference>
<keyword evidence="3" id="KW-0804">Transcription</keyword>
<dbReference type="Pfam" id="PF00356">
    <property type="entry name" value="LacI"/>
    <property type="match status" value="1"/>
</dbReference>
<evidence type="ECO:0000256" key="3">
    <source>
        <dbReference type="ARBA" id="ARBA00023163"/>
    </source>
</evidence>
<protein>
    <submittedName>
        <fullName evidence="5">LacI family transcriptional regulator</fullName>
    </submittedName>
</protein>
<dbReference type="PROSITE" id="PS50932">
    <property type="entry name" value="HTH_LACI_2"/>
    <property type="match status" value="1"/>
</dbReference>
<keyword evidence="2" id="KW-0238">DNA-binding</keyword>
<feature type="domain" description="HTH lacI-type" evidence="4">
    <location>
        <begin position="1"/>
        <end position="51"/>
    </location>
</feature>